<sequence length="479" mass="49668">MMLIRAAVAATLLAATPAQAPPAGPDEVYAALGVDRVASDYVVMVDVSGSMRGARYQQLRRSLTGFFAALAPEDRVTLVPFDERAKAVTRQVGREPGQLAAGLPRDAVGAYTDIGAALEAGVTALARPDAPPLATVVLLTDGRHDPGPRSAYPLTQGHNWNQLADRAAKLNKVSLRAYAIPLSGATGATLLRKVFPGASVLAPTSVDRLTAQLARPKAEARAAKARSLLAAEVTEPVRVTWPAEPIGAGRTTVDVRVENPMPHVPLVLTDLAVTGAEVAPGPVELPPGATVTVPVTVDWDPGPRSLAPLKTVTEQRDLQLTARVDSPWSAVLTGDLGLTLAGAPAAAPGTAEFSAQRGSLWWWVTTAVLLAALTVVLVRWRRGRLSPPLTGAVTIRRGGAEQRVLPLSGRRVVLSADATGLPGSGEITAARSGVGSSDVRLMISYSPDGSAGSRGSAACPPGGTVSVAGTSFSWDHHNR</sequence>
<accession>A0A7W7MLL6</accession>
<dbReference type="InterPro" id="IPR036465">
    <property type="entry name" value="vWFA_dom_sf"/>
</dbReference>
<name>A0A7W7MLL6_9ACTN</name>
<dbReference type="SUPFAM" id="SSF53300">
    <property type="entry name" value="vWA-like"/>
    <property type="match status" value="1"/>
</dbReference>
<gene>
    <name evidence="4" type="ORF">BJ964_009173</name>
</gene>
<keyword evidence="1" id="KW-0472">Membrane</keyword>
<dbReference type="PANTHER" id="PTHR10579">
    <property type="entry name" value="CALCIUM-ACTIVATED CHLORIDE CHANNEL REGULATOR"/>
    <property type="match status" value="1"/>
</dbReference>
<dbReference type="PROSITE" id="PS50234">
    <property type="entry name" value="VWFA"/>
    <property type="match status" value="1"/>
</dbReference>
<dbReference type="PANTHER" id="PTHR10579:SF43">
    <property type="entry name" value="ZINC FINGER (C3HC4-TYPE RING FINGER) FAMILY PROTEIN"/>
    <property type="match status" value="1"/>
</dbReference>
<dbReference type="AlphaFoldDB" id="A0A7W7MLL6"/>
<keyword evidence="1" id="KW-0812">Transmembrane</keyword>
<protein>
    <recommendedName>
        <fullName evidence="3">VWFA domain-containing protein</fullName>
    </recommendedName>
</protein>
<feature type="domain" description="VWFA" evidence="3">
    <location>
        <begin position="40"/>
        <end position="194"/>
    </location>
</feature>
<feature type="signal peptide" evidence="2">
    <location>
        <begin position="1"/>
        <end position="20"/>
    </location>
</feature>
<comment type="caution">
    <text evidence="4">The sequence shown here is derived from an EMBL/GenBank/DDBJ whole genome shotgun (WGS) entry which is preliminary data.</text>
</comment>
<dbReference type="Proteomes" id="UP000590511">
    <property type="component" value="Unassembled WGS sequence"/>
</dbReference>
<proteinExistence type="predicted"/>
<feature type="chain" id="PRO_5030792456" description="VWFA domain-containing protein" evidence="2">
    <location>
        <begin position="21"/>
        <end position="479"/>
    </location>
</feature>
<dbReference type="InterPro" id="IPR051266">
    <property type="entry name" value="CLCR"/>
</dbReference>
<keyword evidence="2" id="KW-0732">Signal</keyword>
<dbReference type="EMBL" id="JACHNC010000001">
    <property type="protein sequence ID" value="MBB4755012.1"/>
    <property type="molecule type" value="Genomic_DNA"/>
</dbReference>
<dbReference type="Pfam" id="PF13519">
    <property type="entry name" value="VWA_2"/>
    <property type="match status" value="1"/>
</dbReference>
<organism evidence="4 5">
    <name type="scientific">Actinoplanes lobatus</name>
    <dbReference type="NCBI Taxonomy" id="113568"/>
    <lineage>
        <taxon>Bacteria</taxon>
        <taxon>Bacillati</taxon>
        <taxon>Actinomycetota</taxon>
        <taxon>Actinomycetes</taxon>
        <taxon>Micromonosporales</taxon>
        <taxon>Micromonosporaceae</taxon>
        <taxon>Actinoplanes</taxon>
    </lineage>
</organism>
<feature type="transmembrane region" description="Helical" evidence="1">
    <location>
        <begin position="360"/>
        <end position="378"/>
    </location>
</feature>
<evidence type="ECO:0000313" key="5">
    <source>
        <dbReference type="Proteomes" id="UP000590511"/>
    </source>
</evidence>
<evidence type="ECO:0000256" key="1">
    <source>
        <dbReference type="SAM" id="Phobius"/>
    </source>
</evidence>
<dbReference type="CDD" id="cd00198">
    <property type="entry name" value="vWFA"/>
    <property type="match status" value="1"/>
</dbReference>
<evidence type="ECO:0000313" key="4">
    <source>
        <dbReference type="EMBL" id="MBB4755012.1"/>
    </source>
</evidence>
<dbReference type="SMART" id="SM00327">
    <property type="entry name" value="VWA"/>
    <property type="match status" value="1"/>
</dbReference>
<evidence type="ECO:0000256" key="2">
    <source>
        <dbReference type="SAM" id="SignalP"/>
    </source>
</evidence>
<reference evidence="4 5" key="1">
    <citation type="submission" date="2020-08" db="EMBL/GenBank/DDBJ databases">
        <title>Sequencing the genomes of 1000 actinobacteria strains.</title>
        <authorList>
            <person name="Klenk H.-P."/>
        </authorList>
    </citation>
    <scope>NUCLEOTIDE SEQUENCE [LARGE SCALE GENOMIC DNA]</scope>
    <source>
        <strain evidence="4 5">DSM 43150</strain>
    </source>
</reference>
<evidence type="ECO:0000259" key="3">
    <source>
        <dbReference type="PROSITE" id="PS50234"/>
    </source>
</evidence>
<keyword evidence="1" id="KW-1133">Transmembrane helix</keyword>
<dbReference type="InterPro" id="IPR002035">
    <property type="entry name" value="VWF_A"/>
</dbReference>
<dbReference type="Gene3D" id="3.40.50.410">
    <property type="entry name" value="von Willebrand factor, type A domain"/>
    <property type="match status" value="1"/>
</dbReference>